<dbReference type="Proteomes" id="UP001634394">
    <property type="component" value="Unassembled WGS sequence"/>
</dbReference>
<comment type="caution">
    <text evidence="1">The sequence shown here is derived from an EMBL/GenBank/DDBJ whole genome shotgun (WGS) entry which is preliminary data.</text>
</comment>
<accession>A0ABD3XGL9</accession>
<protein>
    <submittedName>
        <fullName evidence="1">Uncharacterized protein</fullName>
    </submittedName>
</protein>
<evidence type="ECO:0000313" key="2">
    <source>
        <dbReference type="Proteomes" id="UP001634394"/>
    </source>
</evidence>
<gene>
    <name evidence="1" type="ORF">ACJMK2_024979</name>
</gene>
<organism evidence="1 2">
    <name type="scientific">Sinanodonta woodiana</name>
    <name type="common">Chinese pond mussel</name>
    <name type="synonym">Anodonta woodiana</name>
    <dbReference type="NCBI Taxonomy" id="1069815"/>
    <lineage>
        <taxon>Eukaryota</taxon>
        <taxon>Metazoa</taxon>
        <taxon>Spiralia</taxon>
        <taxon>Lophotrochozoa</taxon>
        <taxon>Mollusca</taxon>
        <taxon>Bivalvia</taxon>
        <taxon>Autobranchia</taxon>
        <taxon>Heteroconchia</taxon>
        <taxon>Palaeoheterodonta</taxon>
        <taxon>Unionida</taxon>
        <taxon>Unionoidea</taxon>
        <taxon>Unionidae</taxon>
        <taxon>Unioninae</taxon>
        <taxon>Sinanodonta</taxon>
    </lineage>
</organism>
<name>A0ABD3XGL9_SINWO</name>
<keyword evidence="2" id="KW-1185">Reference proteome</keyword>
<reference evidence="1 2" key="1">
    <citation type="submission" date="2024-11" db="EMBL/GenBank/DDBJ databases">
        <title>Chromosome-level genome assembly of the freshwater bivalve Anodonta woodiana.</title>
        <authorList>
            <person name="Chen X."/>
        </authorList>
    </citation>
    <scope>NUCLEOTIDE SEQUENCE [LARGE SCALE GENOMIC DNA]</scope>
    <source>
        <strain evidence="1">MN2024</strain>
        <tissue evidence="1">Gills</tissue>
    </source>
</reference>
<sequence length="135" mass="15793">MALEDTIRQLEVVITQFEEKKLEPTRHLTKAKDCLEKKKLEKYMEGGRVVIRKRGRNLTDWETIRYQMGPQGKPALRQRVNDFTESKQMEFTEDAKAEINGIPQNHLVASVRRVSSGAAALYEWIRHYIPVEEHN</sequence>
<proteinExistence type="predicted"/>
<dbReference type="AlphaFoldDB" id="A0ABD3XGL9"/>
<dbReference type="EMBL" id="JBJQND010000002">
    <property type="protein sequence ID" value="KAL3884880.1"/>
    <property type="molecule type" value="Genomic_DNA"/>
</dbReference>
<evidence type="ECO:0000313" key="1">
    <source>
        <dbReference type="EMBL" id="KAL3884880.1"/>
    </source>
</evidence>